<name>A0A433PBQ5_9FUNG</name>
<sequence>MPRNLFLRQLHKLNASSKNGEDRRDPQFEFLIKYYRLPPPPNGTRHPQQHLDGIPPAYLNPVEQILCVDNVVNPVNMDAHLTLLRYFNNLENVNPLLDKIYLVKAEMRYLRWLEYLSGSNPPRKI</sequence>
<protein>
    <submittedName>
        <fullName evidence="1">Uncharacterized protein</fullName>
    </submittedName>
</protein>
<accession>A0A433PBQ5</accession>
<keyword evidence="2" id="KW-1185">Reference proteome</keyword>
<comment type="caution">
    <text evidence="1">The sequence shown here is derived from an EMBL/GenBank/DDBJ whole genome shotgun (WGS) entry which is preliminary data.</text>
</comment>
<dbReference type="Proteomes" id="UP000274822">
    <property type="component" value="Unassembled WGS sequence"/>
</dbReference>
<proteinExistence type="predicted"/>
<reference evidence="1 2" key="1">
    <citation type="journal article" date="2018" name="New Phytol.">
        <title>Phylogenomics of Endogonaceae and evolution of mycorrhizas within Mucoromycota.</title>
        <authorList>
            <person name="Chang Y."/>
            <person name="Desiro A."/>
            <person name="Na H."/>
            <person name="Sandor L."/>
            <person name="Lipzen A."/>
            <person name="Clum A."/>
            <person name="Barry K."/>
            <person name="Grigoriev I.V."/>
            <person name="Martin F.M."/>
            <person name="Stajich J.E."/>
            <person name="Smith M.E."/>
            <person name="Bonito G."/>
            <person name="Spatafora J.W."/>
        </authorList>
    </citation>
    <scope>NUCLEOTIDE SEQUENCE [LARGE SCALE GENOMIC DNA]</scope>
    <source>
        <strain evidence="1 2">AD002</strain>
    </source>
</reference>
<gene>
    <name evidence="1" type="ORF">BC938DRAFT_477143</name>
</gene>
<dbReference type="AlphaFoldDB" id="A0A433PBQ5"/>
<organism evidence="1 2">
    <name type="scientific">Jimgerdemannia flammicorona</name>
    <dbReference type="NCBI Taxonomy" id="994334"/>
    <lineage>
        <taxon>Eukaryota</taxon>
        <taxon>Fungi</taxon>
        <taxon>Fungi incertae sedis</taxon>
        <taxon>Mucoromycota</taxon>
        <taxon>Mucoromycotina</taxon>
        <taxon>Endogonomycetes</taxon>
        <taxon>Endogonales</taxon>
        <taxon>Endogonaceae</taxon>
        <taxon>Jimgerdemannia</taxon>
    </lineage>
</organism>
<dbReference type="EMBL" id="RBNJ01026347">
    <property type="protein sequence ID" value="RUS14960.1"/>
    <property type="molecule type" value="Genomic_DNA"/>
</dbReference>
<evidence type="ECO:0000313" key="2">
    <source>
        <dbReference type="Proteomes" id="UP000274822"/>
    </source>
</evidence>
<evidence type="ECO:0000313" key="1">
    <source>
        <dbReference type="EMBL" id="RUS14960.1"/>
    </source>
</evidence>